<dbReference type="RefSeq" id="WP_144411952.1">
    <property type="nucleotide sequence ID" value="NZ_CP013380.1"/>
</dbReference>
<protein>
    <submittedName>
        <fullName evidence="1">Uncharacterized protein</fullName>
    </submittedName>
</protein>
<gene>
    <name evidence="1" type="ORF">I6G56_06330</name>
</gene>
<evidence type="ECO:0000313" key="2">
    <source>
        <dbReference type="Proteomes" id="UP000594943"/>
    </source>
</evidence>
<dbReference type="AlphaFoldDB" id="A0A7T2WY38"/>
<dbReference type="KEGG" id="bhg:I6G56_06330"/>
<evidence type="ECO:0000313" key="1">
    <source>
        <dbReference type="EMBL" id="QPS44711.1"/>
    </source>
</evidence>
<proteinExistence type="predicted"/>
<organism evidence="1 2">
    <name type="scientific">Burkholderia humptydooensis</name>
    <dbReference type="NCBI Taxonomy" id="430531"/>
    <lineage>
        <taxon>Bacteria</taxon>
        <taxon>Pseudomonadati</taxon>
        <taxon>Pseudomonadota</taxon>
        <taxon>Betaproteobacteria</taxon>
        <taxon>Burkholderiales</taxon>
        <taxon>Burkholderiaceae</taxon>
        <taxon>Burkholderia</taxon>
        <taxon>pseudomallei group</taxon>
    </lineage>
</organism>
<dbReference type="EMBL" id="CP065686">
    <property type="protein sequence ID" value="QPS44711.1"/>
    <property type="molecule type" value="Genomic_DNA"/>
</dbReference>
<dbReference type="Proteomes" id="UP000594943">
    <property type="component" value="Chromosome 1"/>
</dbReference>
<reference evidence="1 2" key="1">
    <citation type="submission" date="2020-12" db="EMBL/GenBank/DDBJ databases">
        <title>FDA dAtabase for Regulatory Grade micrObial Sequences (FDA-ARGOS): Supporting development and validation of Infectious Disease Dx tests.</title>
        <authorList>
            <person name="Nelson B."/>
            <person name="Plummer A."/>
            <person name="Tallon L."/>
            <person name="Sadzewicz L."/>
            <person name="Zhao X."/>
            <person name="Boylan J."/>
            <person name="Ott S."/>
            <person name="Bowen H."/>
            <person name="Vavikolanu K."/>
            <person name="Mehta A."/>
            <person name="Aluvathingal J."/>
            <person name="Nadendla S."/>
            <person name="Myers T."/>
            <person name="Yan Y."/>
            <person name="Sichtig H."/>
        </authorList>
    </citation>
    <scope>NUCLEOTIDE SEQUENCE [LARGE SCALE GENOMIC DNA]</scope>
    <source>
        <strain evidence="1 2">FDAARGOS_899</strain>
    </source>
</reference>
<sequence>MEAPLDVEAPADSPILGVQKIGCAAGRGRHEAMRIGCVGDVESRHEHLLAQARLDLRVERFLQLPDLGFELLDARQQCGMAFCLAHVGGEIVLFRTATQTGPGQYTLRGTATTL</sequence>
<name>A0A7T2WY38_9BURK</name>
<accession>A0A7T2WY38</accession>